<keyword evidence="2" id="KW-0460">Magnesium</keyword>
<dbReference type="AlphaFoldDB" id="A0A1D2YWS0"/>
<reference evidence="3 4" key="1">
    <citation type="submission" date="2016-09" db="EMBL/GenBank/DDBJ databases">
        <title>Draft genome sequence for the type strain of Vulcanibacillus modesticaldus BR, a strictly anaerobic, moderately thermophilic, and nitrate-reducing bacterium from deep sea-hydrothermal vents of the Mid-Atlantic Ridge.</title>
        <authorList>
            <person name="Abin C.A."/>
            <person name="Hollibaugh J.T."/>
        </authorList>
    </citation>
    <scope>NUCLEOTIDE SEQUENCE [LARGE SCALE GENOMIC DNA]</scope>
    <source>
        <strain evidence="3 4">BR</strain>
    </source>
</reference>
<dbReference type="InterPro" id="IPR036412">
    <property type="entry name" value="HAD-like_sf"/>
</dbReference>
<dbReference type="SFLD" id="SFLDG01129">
    <property type="entry name" value="C1.5:_HAD__Beta-PGM__Phosphata"/>
    <property type="match status" value="1"/>
</dbReference>
<dbReference type="EMBL" id="MIJF01000007">
    <property type="protein sequence ID" value="OEG00112.1"/>
    <property type="molecule type" value="Genomic_DNA"/>
</dbReference>
<evidence type="ECO:0000256" key="2">
    <source>
        <dbReference type="ARBA" id="ARBA00022842"/>
    </source>
</evidence>
<dbReference type="InterPro" id="IPR006439">
    <property type="entry name" value="HAD-SF_hydro_IA"/>
</dbReference>
<dbReference type="RefSeq" id="WP_069656006.1">
    <property type="nucleotide sequence ID" value="NZ_MIJF01000007.1"/>
</dbReference>
<dbReference type="InterPro" id="IPR050155">
    <property type="entry name" value="HAD-like_hydrolase_sf"/>
</dbReference>
<protein>
    <submittedName>
        <fullName evidence="3">Pyrophosphatase</fullName>
    </submittedName>
</protein>
<dbReference type="Gene3D" id="3.40.50.1000">
    <property type="entry name" value="HAD superfamily/HAD-like"/>
    <property type="match status" value="1"/>
</dbReference>
<accession>A0A1D2YWS0</accession>
<dbReference type="PANTHER" id="PTHR43434">
    <property type="entry name" value="PHOSPHOGLYCOLATE PHOSPHATASE"/>
    <property type="match status" value="1"/>
</dbReference>
<sequence length="213" mass="24424">MRYKTILFDLDGTLINTNELIINSFLYTLEKYFPNKYNRESLIPHFGKPLHDQMVILGNEELAPEMVKTYREHNIKNHDRFVEEFPHVKEVISQLYDFGAKLGVVTTKMSTTALMGLKLFELDKFMSTVIAYEDTELHKPAPDPIILAMERLEADPRTTLMLGDSQYDIQAAQNAGITSIGVGWSIKGKDFIRGYNPDYIIDDMRELLSIVKG</sequence>
<evidence type="ECO:0000256" key="1">
    <source>
        <dbReference type="ARBA" id="ARBA00022801"/>
    </source>
</evidence>
<dbReference type="NCBIfam" id="TIGR01549">
    <property type="entry name" value="HAD-SF-IA-v1"/>
    <property type="match status" value="1"/>
</dbReference>
<dbReference type="Pfam" id="PF13419">
    <property type="entry name" value="HAD_2"/>
    <property type="match status" value="1"/>
</dbReference>
<dbReference type="GO" id="GO:0006281">
    <property type="term" value="P:DNA repair"/>
    <property type="evidence" value="ECO:0007669"/>
    <property type="project" value="TreeGrafter"/>
</dbReference>
<name>A0A1D2YWS0_9BACI</name>
<dbReference type="STRING" id="337097.BHF71_06190"/>
<dbReference type="GO" id="GO:0005829">
    <property type="term" value="C:cytosol"/>
    <property type="evidence" value="ECO:0007669"/>
    <property type="project" value="TreeGrafter"/>
</dbReference>
<dbReference type="SUPFAM" id="SSF56784">
    <property type="entry name" value="HAD-like"/>
    <property type="match status" value="1"/>
</dbReference>
<dbReference type="NCBIfam" id="NF009804">
    <property type="entry name" value="PRK13288.1"/>
    <property type="match status" value="1"/>
</dbReference>
<dbReference type="FunFam" id="3.40.50.1000:FF:000022">
    <property type="entry name" value="Phosphoglycolate phosphatase"/>
    <property type="match status" value="1"/>
</dbReference>
<dbReference type="SFLD" id="SFLDS00003">
    <property type="entry name" value="Haloacid_Dehalogenase"/>
    <property type="match status" value="1"/>
</dbReference>
<evidence type="ECO:0000313" key="4">
    <source>
        <dbReference type="Proteomes" id="UP000243739"/>
    </source>
</evidence>
<comment type="caution">
    <text evidence="3">The sequence shown here is derived from an EMBL/GenBank/DDBJ whole genome shotgun (WGS) entry which is preliminary data.</text>
</comment>
<dbReference type="PANTHER" id="PTHR43434:SF26">
    <property type="entry name" value="PYROPHOSPHATASE PPAX"/>
    <property type="match status" value="1"/>
</dbReference>
<dbReference type="GO" id="GO:0008967">
    <property type="term" value="F:phosphoglycolate phosphatase activity"/>
    <property type="evidence" value="ECO:0007669"/>
    <property type="project" value="TreeGrafter"/>
</dbReference>
<dbReference type="InterPro" id="IPR041492">
    <property type="entry name" value="HAD_2"/>
</dbReference>
<gene>
    <name evidence="3" type="ORF">BHF71_06190</name>
</gene>
<dbReference type="InterPro" id="IPR023214">
    <property type="entry name" value="HAD_sf"/>
</dbReference>
<dbReference type="SFLD" id="SFLDG01135">
    <property type="entry name" value="C1.5.6:_HAD__Beta-PGM__Phospha"/>
    <property type="match status" value="1"/>
</dbReference>
<dbReference type="InterPro" id="IPR023198">
    <property type="entry name" value="PGP-like_dom2"/>
</dbReference>
<dbReference type="OrthoDB" id="9807630at2"/>
<proteinExistence type="predicted"/>
<organism evidence="3 4">
    <name type="scientific">Vulcanibacillus modesticaldus</name>
    <dbReference type="NCBI Taxonomy" id="337097"/>
    <lineage>
        <taxon>Bacteria</taxon>
        <taxon>Bacillati</taxon>
        <taxon>Bacillota</taxon>
        <taxon>Bacilli</taxon>
        <taxon>Bacillales</taxon>
        <taxon>Bacillaceae</taxon>
        <taxon>Vulcanibacillus</taxon>
    </lineage>
</organism>
<keyword evidence="4" id="KW-1185">Reference proteome</keyword>
<dbReference type="Proteomes" id="UP000243739">
    <property type="component" value="Unassembled WGS sequence"/>
</dbReference>
<evidence type="ECO:0000313" key="3">
    <source>
        <dbReference type="EMBL" id="OEG00112.1"/>
    </source>
</evidence>
<dbReference type="Gene3D" id="1.10.150.240">
    <property type="entry name" value="Putative phosphatase, domain 2"/>
    <property type="match status" value="1"/>
</dbReference>
<keyword evidence="1" id="KW-0378">Hydrolase</keyword>